<protein>
    <recommendedName>
        <fullName evidence="1">EF-hand domain-containing protein</fullName>
    </recommendedName>
</protein>
<evidence type="ECO:0000313" key="3">
    <source>
        <dbReference type="Proteomes" id="UP001266305"/>
    </source>
</evidence>
<dbReference type="EMBL" id="JASSZA010000007">
    <property type="protein sequence ID" value="KAK2106904.1"/>
    <property type="molecule type" value="Genomic_DNA"/>
</dbReference>
<comment type="caution">
    <text evidence="2">The sequence shown here is derived from an EMBL/GenBank/DDBJ whole genome shotgun (WGS) entry which is preliminary data.</text>
</comment>
<dbReference type="InterPro" id="IPR002048">
    <property type="entry name" value="EF_hand_dom"/>
</dbReference>
<proteinExistence type="predicted"/>
<name>A0ABQ9VC20_SAGOE</name>
<sequence length="425" mass="48642">MLRWLQDFLLEANDDDYLCYRILFEDLDHNADGVVDIVELQEGLKNWSSAFYPNPDEGSHRKLASTVWRDVVQRVKPTLPCPEMLWTANSKWIQEHPECAYNLMNFPHLKPAWILDRALWHFSRDVAEGKYKEKGIPALIENDHHMNVRNRRITKSDPNQHLKIIQDPEYRRFGSTVDMNIALATFIPHEYFTFPFEEMDFSMEESMLHLPNKACFLMAPNGWVMGDDPLRNFAEPEVTVKYMLDAARNLQPNLYVVAELFTGSEDLDNIFVTRLGISSLIREAMSAYNSHEEGRLVYRYGGEPVGSFVQPCLRPLMPAIAHALFMDITHDNECPIVHRSVYDALPSTTVVSMACCGSGSTRGYDELVPHQVYVDQVDEDIVAVTRHSPSIHQSVVAVSRTAFRNPKTSFYSKEVPQMCIPGNAI</sequence>
<evidence type="ECO:0000259" key="1">
    <source>
        <dbReference type="PROSITE" id="PS50222"/>
    </source>
</evidence>
<accession>A0ABQ9VC20</accession>
<reference evidence="2 3" key="1">
    <citation type="submission" date="2023-05" db="EMBL/GenBank/DDBJ databases">
        <title>B98-5 Cell Line De Novo Hybrid Assembly: An Optical Mapping Approach.</title>
        <authorList>
            <person name="Kananen K."/>
            <person name="Auerbach J.A."/>
            <person name="Kautto E."/>
            <person name="Blachly J.S."/>
        </authorList>
    </citation>
    <scope>NUCLEOTIDE SEQUENCE [LARGE SCALE GENOMIC DNA]</scope>
    <source>
        <strain evidence="2">B95-8</strain>
        <tissue evidence="2">Cell line</tissue>
    </source>
</reference>
<dbReference type="PROSITE" id="PS00018">
    <property type="entry name" value="EF_HAND_1"/>
    <property type="match status" value="1"/>
</dbReference>
<gene>
    <name evidence="2" type="ORF">P7K49_016418</name>
</gene>
<evidence type="ECO:0000313" key="2">
    <source>
        <dbReference type="EMBL" id="KAK2106904.1"/>
    </source>
</evidence>
<dbReference type="PANTHER" id="PTHR10569:SF2">
    <property type="entry name" value="GLYCOGEN DEBRANCHING ENZYME"/>
    <property type="match status" value="1"/>
</dbReference>
<dbReference type="InterPro" id="IPR017853">
    <property type="entry name" value="GH"/>
</dbReference>
<dbReference type="InterPro" id="IPR018247">
    <property type="entry name" value="EF_Hand_1_Ca_BS"/>
</dbReference>
<feature type="domain" description="EF-hand" evidence="1">
    <location>
        <begin position="15"/>
        <end position="50"/>
    </location>
</feature>
<dbReference type="Proteomes" id="UP001266305">
    <property type="component" value="Unassembled WGS sequence"/>
</dbReference>
<dbReference type="InterPro" id="IPR032792">
    <property type="entry name" value="AGL_glucanoTrfase"/>
</dbReference>
<dbReference type="InterPro" id="IPR010401">
    <property type="entry name" value="AGL/Gdb1"/>
</dbReference>
<dbReference type="Pfam" id="PF14701">
    <property type="entry name" value="hDGE_amylase"/>
    <property type="match status" value="1"/>
</dbReference>
<dbReference type="SUPFAM" id="SSF51445">
    <property type="entry name" value="(Trans)glycosidases"/>
    <property type="match status" value="1"/>
</dbReference>
<keyword evidence="3" id="KW-1185">Reference proteome</keyword>
<dbReference type="Pfam" id="PF14702">
    <property type="entry name" value="hGDE_central"/>
    <property type="match status" value="1"/>
</dbReference>
<dbReference type="InterPro" id="IPR032788">
    <property type="entry name" value="AGL_central"/>
</dbReference>
<organism evidence="2 3">
    <name type="scientific">Saguinus oedipus</name>
    <name type="common">Cotton-top tamarin</name>
    <name type="synonym">Oedipomidas oedipus</name>
    <dbReference type="NCBI Taxonomy" id="9490"/>
    <lineage>
        <taxon>Eukaryota</taxon>
        <taxon>Metazoa</taxon>
        <taxon>Chordata</taxon>
        <taxon>Craniata</taxon>
        <taxon>Vertebrata</taxon>
        <taxon>Euteleostomi</taxon>
        <taxon>Mammalia</taxon>
        <taxon>Eutheria</taxon>
        <taxon>Euarchontoglires</taxon>
        <taxon>Primates</taxon>
        <taxon>Haplorrhini</taxon>
        <taxon>Platyrrhini</taxon>
        <taxon>Cebidae</taxon>
        <taxon>Callitrichinae</taxon>
        <taxon>Saguinus</taxon>
    </lineage>
</organism>
<dbReference type="PROSITE" id="PS50222">
    <property type="entry name" value="EF_HAND_2"/>
    <property type="match status" value="1"/>
</dbReference>
<dbReference type="PANTHER" id="PTHR10569">
    <property type="entry name" value="GLYCOGEN DEBRANCHING ENZYME"/>
    <property type="match status" value="1"/>
</dbReference>